<feature type="domain" description="Apple" evidence="2">
    <location>
        <begin position="237"/>
        <end position="314"/>
    </location>
</feature>
<proteinExistence type="predicted"/>
<keyword evidence="1" id="KW-0732">Signal</keyword>
<evidence type="ECO:0000259" key="2">
    <source>
        <dbReference type="SMART" id="SM00473"/>
    </source>
</evidence>
<protein>
    <recommendedName>
        <fullName evidence="2">Apple domain-containing protein</fullName>
    </recommendedName>
</protein>
<sequence>MVAVAFVLVFVADRLCGTWATGPPDAFLGGHASDGVGRQTASEATGSQHVFEPVDGPDRACRGSRADDNLQNYYAVHFGVKSFELCQDKCRLEPSCTGIEYNGVASRCEVWTQHIGATIALPGFGCWRYQAVPSFPSEPTGSQPVFEPVDGPDRACRGSRADDNLQNYYAVHVGVQSFELCQDKCRLEPLCTGIEYNGVASRCEVWTQQIGATIAVPGFGCWRYQAVPSFYPADGGTDRVCRGLTADDRGGSSDFTLHEGVASLSFCKSLCANRASVCTGIEHSPAQGRCEVWTSNIFHTRASAGFTCLRFDSYASTETSTTTVAASGPLGFVDQEGASIQVGGEVRLFAVGSSNTPWQTWPEQLNLMLRRMGYMTPVIIIKHPDSRMQATNAPVCDDNGELSLLETPRIGKVGWSSWGFAFESKDDCGNSKGDAQHSQVTVLSNWINDNKQRHAQNVCFDGEAIDPVASTAITVHNLKLIIDAIHQRNAAVVVAVMALYPDASGPLLVEGTLQLVADINNAVKLGLDGIPNTIFVNYTFPVGERLLAAAIIDSLYREKVLARGLALADPTTCLARADCEALAPECCQRSALCKMDGQGHCLSYGEGAQ</sequence>
<evidence type="ECO:0000313" key="4">
    <source>
        <dbReference type="Proteomes" id="UP000626109"/>
    </source>
</evidence>
<feature type="domain" description="Apple" evidence="2">
    <location>
        <begin position="153"/>
        <end position="227"/>
    </location>
</feature>
<name>A0A813KRP5_POLGL</name>
<feature type="domain" description="Apple" evidence="2">
    <location>
        <begin position="58"/>
        <end position="132"/>
    </location>
</feature>
<organism evidence="3 4">
    <name type="scientific">Polarella glacialis</name>
    <name type="common">Dinoflagellate</name>
    <dbReference type="NCBI Taxonomy" id="89957"/>
    <lineage>
        <taxon>Eukaryota</taxon>
        <taxon>Sar</taxon>
        <taxon>Alveolata</taxon>
        <taxon>Dinophyceae</taxon>
        <taxon>Suessiales</taxon>
        <taxon>Suessiaceae</taxon>
        <taxon>Polarella</taxon>
    </lineage>
</organism>
<dbReference type="EMBL" id="CAJNNW010032161">
    <property type="protein sequence ID" value="CAE8711412.1"/>
    <property type="molecule type" value="Genomic_DNA"/>
</dbReference>
<dbReference type="Pfam" id="PF00024">
    <property type="entry name" value="PAN_1"/>
    <property type="match status" value="1"/>
</dbReference>
<feature type="signal peptide" evidence="1">
    <location>
        <begin position="1"/>
        <end position="20"/>
    </location>
</feature>
<accession>A0A813KRP5</accession>
<dbReference type="AlphaFoldDB" id="A0A813KRP5"/>
<reference evidence="3" key="1">
    <citation type="submission" date="2021-02" db="EMBL/GenBank/DDBJ databases">
        <authorList>
            <person name="Dougan E. K."/>
            <person name="Rhodes N."/>
            <person name="Thang M."/>
            <person name="Chan C."/>
        </authorList>
    </citation>
    <scope>NUCLEOTIDE SEQUENCE</scope>
</reference>
<dbReference type="Proteomes" id="UP000626109">
    <property type="component" value="Unassembled WGS sequence"/>
</dbReference>
<evidence type="ECO:0000256" key="1">
    <source>
        <dbReference type="SAM" id="SignalP"/>
    </source>
</evidence>
<evidence type="ECO:0000313" key="3">
    <source>
        <dbReference type="EMBL" id="CAE8711412.1"/>
    </source>
</evidence>
<feature type="chain" id="PRO_5032489181" description="Apple domain-containing protein" evidence="1">
    <location>
        <begin position="21"/>
        <end position="609"/>
    </location>
</feature>
<dbReference type="SMART" id="SM00473">
    <property type="entry name" value="PAN_AP"/>
    <property type="match status" value="3"/>
</dbReference>
<dbReference type="InterPro" id="IPR003609">
    <property type="entry name" value="Pan_app"/>
</dbReference>
<comment type="caution">
    <text evidence="3">The sequence shown here is derived from an EMBL/GenBank/DDBJ whole genome shotgun (WGS) entry which is preliminary data.</text>
</comment>
<gene>
    <name evidence="3" type="ORF">PGLA2088_LOCUS36456</name>
</gene>